<reference evidence="6" key="1">
    <citation type="submission" date="2018-08" db="EMBL/GenBank/DDBJ databases">
        <authorList>
            <person name="Rodrigo-Torres L."/>
            <person name="Arahal R. D."/>
            <person name="Lucena T."/>
        </authorList>
    </citation>
    <scope>NUCLEOTIDE SEQUENCE [LARGE SCALE GENOMIC DNA]</scope>
    <source>
        <strain evidence="6">CECT 7235</strain>
    </source>
</reference>
<evidence type="ECO:0000313" key="6">
    <source>
        <dbReference type="Proteomes" id="UP000272908"/>
    </source>
</evidence>
<dbReference type="PANTHER" id="PTHR43537:SF24">
    <property type="entry name" value="GLUCONATE OPERON TRANSCRIPTIONAL REPRESSOR"/>
    <property type="match status" value="1"/>
</dbReference>
<dbReference type="SMART" id="SM00895">
    <property type="entry name" value="FCD"/>
    <property type="match status" value="1"/>
</dbReference>
<dbReference type="SMART" id="SM00345">
    <property type="entry name" value="HTH_GNTR"/>
    <property type="match status" value="1"/>
</dbReference>
<dbReference type="SUPFAM" id="SSF46785">
    <property type="entry name" value="Winged helix' DNA-binding domain"/>
    <property type="match status" value="1"/>
</dbReference>
<evidence type="ECO:0000256" key="3">
    <source>
        <dbReference type="ARBA" id="ARBA00023163"/>
    </source>
</evidence>
<dbReference type="InterPro" id="IPR036388">
    <property type="entry name" value="WH-like_DNA-bd_sf"/>
</dbReference>
<dbReference type="InterPro" id="IPR011711">
    <property type="entry name" value="GntR_C"/>
</dbReference>
<dbReference type="GO" id="GO:0003677">
    <property type="term" value="F:DNA binding"/>
    <property type="evidence" value="ECO:0007669"/>
    <property type="project" value="UniProtKB-KW"/>
</dbReference>
<evidence type="ECO:0000313" key="5">
    <source>
        <dbReference type="EMBL" id="SUZ33635.1"/>
    </source>
</evidence>
<protein>
    <submittedName>
        <fullName evidence="5">Putative D-xylose utilization operon transcriptional repressor</fullName>
    </submittedName>
</protein>
<dbReference type="CDD" id="cd07377">
    <property type="entry name" value="WHTH_GntR"/>
    <property type="match status" value="1"/>
</dbReference>
<feature type="domain" description="HTH gntR-type" evidence="4">
    <location>
        <begin position="5"/>
        <end position="72"/>
    </location>
</feature>
<evidence type="ECO:0000259" key="4">
    <source>
        <dbReference type="PROSITE" id="PS50949"/>
    </source>
</evidence>
<dbReference type="RefSeq" id="WP_183073560.1">
    <property type="nucleotide sequence ID" value="NZ_UIHC01000061.1"/>
</dbReference>
<evidence type="ECO:0000256" key="2">
    <source>
        <dbReference type="ARBA" id="ARBA00023125"/>
    </source>
</evidence>
<proteinExistence type="predicted"/>
<dbReference type="GO" id="GO:0003700">
    <property type="term" value="F:DNA-binding transcription factor activity"/>
    <property type="evidence" value="ECO:0007669"/>
    <property type="project" value="InterPro"/>
</dbReference>
<accession>A0A3B0MCM7</accession>
<dbReference type="PROSITE" id="PS50949">
    <property type="entry name" value="HTH_GNTR"/>
    <property type="match status" value="1"/>
</dbReference>
<dbReference type="Gene3D" id="1.10.10.10">
    <property type="entry name" value="Winged helix-like DNA-binding domain superfamily/Winged helix DNA-binding domain"/>
    <property type="match status" value="1"/>
</dbReference>
<dbReference type="InterPro" id="IPR000524">
    <property type="entry name" value="Tscrpt_reg_HTH_GntR"/>
</dbReference>
<dbReference type="Proteomes" id="UP000272908">
    <property type="component" value="Unassembled WGS sequence"/>
</dbReference>
<dbReference type="PANTHER" id="PTHR43537">
    <property type="entry name" value="TRANSCRIPTIONAL REGULATOR, GNTR FAMILY"/>
    <property type="match status" value="1"/>
</dbReference>
<gene>
    <name evidence="5" type="primary">gntR_2</name>
    <name evidence="5" type="ORF">ROE7235_03408</name>
</gene>
<dbReference type="Pfam" id="PF00392">
    <property type="entry name" value="GntR"/>
    <property type="match status" value="1"/>
</dbReference>
<keyword evidence="2" id="KW-0238">DNA-binding</keyword>
<evidence type="ECO:0000256" key="1">
    <source>
        <dbReference type="ARBA" id="ARBA00023015"/>
    </source>
</evidence>
<dbReference type="Gene3D" id="1.20.120.530">
    <property type="entry name" value="GntR ligand-binding domain-like"/>
    <property type="match status" value="1"/>
</dbReference>
<sequence>MIQRVVLSEQVKEELLDDILSGRVKPGDRLVESQIAKRMGMSQSPVREALRDLVAMRFVEVEPHKGARVRLIQRREILEIYPVRAALEELAGKLAVQNKADCFNELEDSLALMKRAFKARDAHKMAHWDACFHRAIVKSSGNQILIDSWDSLMIEARTFVTLSNLIHIYPETDLAARHRPIIDALHAGDPEKCGEAMRNHVVEFGDVMHDILSDERAVALPRLEEDAAPMVDRVVNKSDAPAASAD</sequence>
<dbReference type="Pfam" id="PF07729">
    <property type="entry name" value="FCD"/>
    <property type="match status" value="1"/>
</dbReference>
<keyword evidence="1" id="KW-0805">Transcription regulation</keyword>
<dbReference type="InterPro" id="IPR036390">
    <property type="entry name" value="WH_DNA-bd_sf"/>
</dbReference>
<dbReference type="AlphaFoldDB" id="A0A3B0MCM7"/>
<dbReference type="SUPFAM" id="SSF48008">
    <property type="entry name" value="GntR ligand-binding domain-like"/>
    <property type="match status" value="1"/>
</dbReference>
<dbReference type="EMBL" id="UIHC01000061">
    <property type="protein sequence ID" value="SUZ33635.1"/>
    <property type="molecule type" value="Genomic_DNA"/>
</dbReference>
<organism evidence="5 6">
    <name type="scientific">Roseinatronobacter ekhonensis</name>
    <dbReference type="NCBI Taxonomy" id="254356"/>
    <lineage>
        <taxon>Bacteria</taxon>
        <taxon>Pseudomonadati</taxon>
        <taxon>Pseudomonadota</taxon>
        <taxon>Alphaproteobacteria</taxon>
        <taxon>Rhodobacterales</taxon>
        <taxon>Paracoccaceae</taxon>
        <taxon>Roseinatronobacter</taxon>
    </lineage>
</organism>
<keyword evidence="3" id="KW-0804">Transcription</keyword>
<dbReference type="InterPro" id="IPR008920">
    <property type="entry name" value="TF_FadR/GntR_C"/>
</dbReference>
<name>A0A3B0MCM7_9RHOB</name>
<keyword evidence="6" id="KW-1185">Reference proteome</keyword>